<name>F2TXA5_SALR5</name>
<feature type="region of interest" description="Disordered" evidence="4">
    <location>
        <begin position="590"/>
        <end position="774"/>
    </location>
</feature>
<dbReference type="GO" id="GO:0036064">
    <property type="term" value="C:ciliary basal body"/>
    <property type="evidence" value="ECO:0007669"/>
    <property type="project" value="TreeGrafter"/>
</dbReference>
<feature type="compositionally biased region" description="Polar residues" evidence="4">
    <location>
        <begin position="483"/>
        <end position="505"/>
    </location>
</feature>
<organism evidence="6">
    <name type="scientific">Salpingoeca rosetta (strain ATCC 50818 / BSB-021)</name>
    <dbReference type="NCBI Taxonomy" id="946362"/>
    <lineage>
        <taxon>Eukaryota</taxon>
        <taxon>Choanoflagellata</taxon>
        <taxon>Craspedida</taxon>
        <taxon>Salpingoecidae</taxon>
        <taxon>Salpingoeca</taxon>
    </lineage>
</organism>
<feature type="compositionally biased region" description="Basic and acidic residues" evidence="4">
    <location>
        <begin position="73"/>
        <end position="90"/>
    </location>
</feature>
<dbReference type="GO" id="GO:0070740">
    <property type="term" value="F:tubulin-glutamic acid ligase activity"/>
    <property type="evidence" value="ECO:0007669"/>
    <property type="project" value="TreeGrafter"/>
</dbReference>
<dbReference type="eggNOG" id="KOG2156">
    <property type="taxonomic scope" value="Eukaryota"/>
</dbReference>
<gene>
    <name evidence="5" type="ORF">PTSG_00722</name>
</gene>
<dbReference type="Pfam" id="PF03133">
    <property type="entry name" value="TTL"/>
    <property type="match status" value="1"/>
</dbReference>
<feature type="compositionally biased region" description="Low complexity" evidence="4">
    <location>
        <begin position="624"/>
        <end position="641"/>
    </location>
</feature>
<dbReference type="RefSeq" id="XP_004998189.1">
    <property type="nucleotide sequence ID" value="XM_004998132.1"/>
</dbReference>
<dbReference type="InterPro" id="IPR004344">
    <property type="entry name" value="TTL/TTLL_fam"/>
</dbReference>
<accession>F2TXA5</accession>
<feature type="compositionally biased region" description="Acidic residues" evidence="4">
    <location>
        <begin position="42"/>
        <end position="53"/>
    </location>
</feature>
<dbReference type="STRING" id="946362.F2TXA5"/>
<feature type="compositionally biased region" description="Gly residues" evidence="4">
    <location>
        <begin position="920"/>
        <end position="943"/>
    </location>
</feature>
<feature type="compositionally biased region" description="Polar residues" evidence="4">
    <location>
        <begin position="1046"/>
        <end position="1059"/>
    </location>
</feature>
<dbReference type="OrthoDB" id="202825at2759"/>
<feature type="compositionally biased region" description="Low complexity" evidence="4">
    <location>
        <begin position="1010"/>
        <end position="1028"/>
    </location>
</feature>
<reference evidence="5" key="1">
    <citation type="submission" date="2009-08" db="EMBL/GenBank/DDBJ databases">
        <title>Annotation of Salpingoeca rosetta.</title>
        <authorList>
            <consortium name="The Broad Institute Genome Sequencing Platform"/>
            <person name="Russ C."/>
            <person name="Cuomo C."/>
            <person name="Burger G."/>
            <person name="Gray M.W."/>
            <person name="Holland P.W.H."/>
            <person name="King N."/>
            <person name="Lang F.B.F."/>
            <person name="Roger A.J."/>
            <person name="Ruiz-Trillo I."/>
            <person name="Young S.K."/>
            <person name="Zeng Q."/>
            <person name="Gargeya S."/>
            <person name="Alvarado L."/>
            <person name="Berlin A."/>
            <person name="Chapman S.B."/>
            <person name="Chen Z."/>
            <person name="Freedman E."/>
            <person name="Gellesch M."/>
            <person name="Goldberg J."/>
            <person name="Griggs A."/>
            <person name="Gujja S."/>
            <person name="Heilman E."/>
            <person name="Heiman D."/>
            <person name="Howarth C."/>
            <person name="Mehta T."/>
            <person name="Neiman D."/>
            <person name="Pearson M."/>
            <person name="Roberts A."/>
            <person name="Saif S."/>
            <person name="Shea T."/>
            <person name="Shenoy N."/>
            <person name="Sisk P."/>
            <person name="Stolte C."/>
            <person name="Sykes S."/>
            <person name="White J."/>
            <person name="Yandava C."/>
            <person name="Haas B."/>
            <person name="Nusbaum C."/>
            <person name="Birren B."/>
        </authorList>
    </citation>
    <scope>NUCLEOTIDE SEQUENCE [LARGE SCALE GENOMIC DNA]</scope>
    <source>
        <strain evidence="5">ATCC 50818</strain>
    </source>
</reference>
<evidence type="ECO:0000256" key="4">
    <source>
        <dbReference type="SAM" id="MobiDB-lite"/>
    </source>
</evidence>
<dbReference type="Gene3D" id="3.30.470.20">
    <property type="entry name" value="ATP-grasp fold, B domain"/>
    <property type="match status" value="1"/>
</dbReference>
<dbReference type="GO" id="GO:0015631">
    <property type="term" value="F:tubulin binding"/>
    <property type="evidence" value="ECO:0007669"/>
    <property type="project" value="TreeGrafter"/>
</dbReference>
<keyword evidence="6" id="KW-1185">Reference proteome</keyword>
<feature type="compositionally biased region" description="Basic residues" evidence="4">
    <location>
        <begin position="821"/>
        <end position="832"/>
    </location>
</feature>
<dbReference type="KEGG" id="sre:PTSG_00722"/>
<feature type="compositionally biased region" description="Basic and acidic residues" evidence="4">
    <location>
        <begin position="602"/>
        <end position="616"/>
    </location>
</feature>
<feature type="compositionally biased region" description="Low complexity" evidence="4">
    <location>
        <begin position="837"/>
        <end position="865"/>
    </location>
</feature>
<evidence type="ECO:0000313" key="5">
    <source>
        <dbReference type="EMBL" id="EGD76014.1"/>
    </source>
</evidence>
<evidence type="ECO:0000256" key="2">
    <source>
        <dbReference type="ARBA" id="ARBA00022741"/>
    </source>
</evidence>
<feature type="compositionally biased region" description="Acidic residues" evidence="4">
    <location>
        <begin position="907"/>
        <end position="919"/>
    </location>
</feature>
<keyword evidence="3" id="KW-0067">ATP-binding</keyword>
<sequence>MEKVVPAADVGAQVNRGGIKTRDQDTPVLLEDGDDGGHDVLDVDDGSDDDGEQDTAVYSSDDMDDDDDDNDDDERRGGEGGDHTSEDKTPKKLSSLIPSPFPTRLPVLRFSYGGDNVEVEGLDPKLREGLRWKFQSTTPNLVKKMVRRIGFHITERNGWIGTWGKHIKATSFRHLRADQKLNHYPRHVLSPWRHAAAEARLGRCRQCWKWILKPNASARGIGIRVIYQWSQVPKRKNYLVQRYLSKPYLINDAKFDLRVYVYVSSFDPLKVYICREGLARFATQKYSNKKSKLRNRYMHLTNYSINKKSSKFVQNDDVGVCQGHKWGLQALWKYMREHDGVDTDQVWDNICDIVIKTLLSVDSVINSAVKFNCKSRRVCHELFGFDIMLASNLKPYLIEVNISPSMASSSPLDKDIKGERCARKGDLDRLVPSPTFESHFRFMDTPRYYNMLLCEWSKRYHLSPGKGVEFLQTIGEEALARAQSGSTRTRQLPSSHATSFTSKNQFYMAPTKPKGRHQLPSLARSRSQASGSASSTTTTTTTTTTATHRLGVPAGKQEEQGHEEQGEEVVVAEYVEAGEDSSGNLRAARAVAISSAPTPRKQQREDDLERARERVAKGQRLRRVVSTGSSTSSSGRTTRGSEAGSAGSERTVVLAASGRPRPPVAAADDGKHGSWRKARRRSWQRARGGRRDRGDWSDRSNVSDGRSNADDGGGGDDDGGWTDVPSGYDFDAGVAAFDEAEGEECEDEDVEDEEDTADGGGDGGDGDMCTNGRVDGGLTVDESFLDDDVHVVWPHGRRSSGGSELKGEQLLSAVLRDTNKGRHRQHRQHPRPVFRTSARSSRSSSRGSSRPGSALLLRSPTHPHTSPLPPPGAEDMDVKNWSARSSLQATLSSTLEPALQQALRESTEEEEEEEEEESNGDGGVGNGGVGNGGVGVGGGGGCDDGFRQDERDRQYSDRSMSAILLQRHNPRGSPTRRGSNTSTTNAAGGGARGGVLGGLVQRPPSGRPTSSQQQQRWSASSRIASASRGLHRRRDVTSARRARGTGSATQRPAGSARQRSVSNINLAFTIGPAPVQQQHLRGGSGGRAADTSRPLHTSRRNQGRPLSIMGTRCDSASKRGRDGSGGSGRGSARQQHGERRNASGQRATTAAAMMNTPAVPVAEATTAQMMARLARFS</sequence>
<evidence type="ECO:0000256" key="3">
    <source>
        <dbReference type="ARBA" id="ARBA00022840"/>
    </source>
</evidence>
<dbReference type="GeneID" id="16078785"/>
<evidence type="ECO:0000256" key="1">
    <source>
        <dbReference type="ARBA" id="ARBA00022598"/>
    </source>
</evidence>
<evidence type="ECO:0000313" key="6">
    <source>
        <dbReference type="Proteomes" id="UP000007799"/>
    </source>
</evidence>
<protein>
    <submittedName>
        <fullName evidence="5">Uncharacterized protein</fullName>
    </submittedName>
</protein>
<feature type="region of interest" description="Disordered" evidence="4">
    <location>
        <begin position="818"/>
        <end position="877"/>
    </location>
</feature>
<feature type="region of interest" description="Disordered" evidence="4">
    <location>
        <begin position="481"/>
        <end position="567"/>
    </location>
</feature>
<keyword evidence="2" id="KW-0547">Nucleotide-binding</keyword>
<dbReference type="PANTHER" id="PTHR12241">
    <property type="entry name" value="TUBULIN POLYGLUTAMYLASE"/>
    <property type="match status" value="1"/>
</dbReference>
<dbReference type="InParanoid" id="F2TXA5"/>
<dbReference type="Proteomes" id="UP000007799">
    <property type="component" value="Unassembled WGS sequence"/>
</dbReference>
<feature type="compositionally biased region" description="Low complexity" evidence="4">
    <location>
        <begin position="532"/>
        <end position="547"/>
    </location>
</feature>
<feature type="compositionally biased region" description="Basic residues" evidence="4">
    <location>
        <begin position="673"/>
        <end position="688"/>
    </location>
</feature>
<dbReference type="PANTHER" id="PTHR12241:SF162">
    <property type="entry name" value="TUBULIN MONOGLUTAMYLASE TTLL4"/>
    <property type="match status" value="1"/>
</dbReference>
<dbReference type="EMBL" id="GL832956">
    <property type="protein sequence ID" value="EGD76014.1"/>
    <property type="molecule type" value="Genomic_DNA"/>
</dbReference>
<proteinExistence type="predicted"/>
<feature type="compositionally biased region" description="Basic and acidic residues" evidence="4">
    <location>
        <begin position="944"/>
        <end position="956"/>
    </location>
</feature>
<feature type="compositionally biased region" description="Acidic residues" evidence="4">
    <location>
        <begin position="738"/>
        <end position="757"/>
    </location>
</feature>
<dbReference type="GO" id="GO:0005524">
    <property type="term" value="F:ATP binding"/>
    <property type="evidence" value="ECO:0007669"/>
    <property type="project" value="UniProtKB-KW"/>
</dbReference>
<dbReference type="SUPFAM" id="SSF56059">
    <property type="entry name" value="Glutathione synthetase ATP-binding domain-like"/>
    <property type="match status" value="1"/>
</dbReference>
<feature type="region of interest" description="Disordered" evidence="4">
    <location>
        <begin position="1"/>
        <end position="98"/>
    </location>
</feature>
<keyword evidence="1" id="KW-0436">Ligase</keyword>
<dbReference type="PROSITE" id="PS51221">
    <property type="entry name" value="TTL"/>
    <property type="match status" value="1"/>
</dbReference>
<feature type="compositionally biased region" description="Gly residues" evidence="4">
    <location>
        <begin position="987"/>
        <end position="997"/>
    </location>
</feature>
<dbReference type="AlphaFoldDB" id="F2TXA5"/>
<dbReference type="GO" id="GO:0000226">
    <property type="term" value="P:microtubule cytoskeleton organization"/>
    <property type="evidence" value="ECO:0007669"/>
    <property type="project" value="TreeGrafter"/>
</dbReference>
<feature type="compositionally biased region" description="Basic and acidic residues" evidence="4">
    <location>
        <begin position="689"/>
        <end position="698"/>
    </location>
</feature>
<feature type="region of interest" description="Disordered" evidence="4">
    <location>
        <begin position="1076"/>
        <end position="1149"/>
    </location>
</feature>
<feature type="region of interest" description="Disordered" evidence="4">
    <location>
        <begin position="891"/>
        <end position="1059"/>
    </location>
</feature>
<feature type="compositionally biased region" description="Acidic residues" evidence="4">
    <location>
        <begin position="61"/>
        <end position="72"/>
    </location>
</feature>